<sequence length="57" mass="6385">MQSLATILPEHAKQRFLSCVIFQSISASRLIFCTEFARLKLGPGQSSKGSVLELRCW</sequence>
<dbReference type="EMBL" id="FXUG01000001">
    <property type="protein sequence ID" value="SMP43258.1"/>
    <property type="molecule type" value="Genomic_DNA"/>
</dbReference>
<organism evidence="1 2">
    <name type="scientific">Neorhodopirellula lusitana</name>
    <dbReference type="NCBI Taxonomy" id="445327"/>
    <lineage>
        <taxon>Bacteria</taxon>
        <taxon>Pseudomonadati</taxon>
        <taxon>Planctomycetota</taxon>
        <taxon>Planctomycetia</taxon>
        <taxon>Pirellulales</taxon>
        <taxon>Pirellulaceae</taxon>
        <taxon>Neorhodopirellula</taxon>
    </lineage>
</organism>
<gene>
    <name evidence="1" type="ORF">SAMN06265222_101909</name>
</gene>
<name>A0ABY1PSY0_9BACT</name>
<comment type="caution">
    <text evidence="1">The sequence shown here is derived from an EMBL/GenBank/DDBJ whole genome shotgun (WGS) entry which is preliminary data.</text>
</comment>
<proteinExistence type="predicted"/>
<dbReference type="Proteomes" id="UP001158067">
    <property type="component" value="Unassembled WGS sequence"/>
</dbReference>
<evidence type="ECO:0000313" key="2">
    <source>
        <dbReference type="Proteomes" id="UP001158067"/>
    </source>
</evidence>
<accession>A0ABY1PSY0</accession>
<protein>
    <submittedName>
        <fullName evidence="1">Uncharacterized protein</fullName>
    </submittedName>
</protein>
<reference evidence="1 2" key="1">
    <citation type="submission" date="2017-05" db="EMBL/GenBank/DDBJ databases">
        <authorList>
            <person name="Varghese N."/>
            <person name="Submissions S."/>
        </authorList>
    </citation>
    <scope>NUCLEOTIDE SEQUENCE [LARGE SCALE GENOMIC DNA]</scope>
    <source>
        <strain evidence="1 2">DSM 25457</strain>
    </source>
</reference>
<evidence type="ECO:0000313" key="1">
    <source>
        <dbReference type="EMBL" id="SMP43258.1"/>
    </source>
</evidence>
<keyword evidence="2" id="KW-1185">Reference proteome</keyword>